<dbReference type="InterPro" id="IPR036961">
    <property type="entry name" value="Kinesin_motor_dom_sf"/>
</dbReference>
<gene>
    <name evidence="1" type="ORF">Fot_30690</name>
</gene>
<evidence type="ECO:0000313" key="2">
    <source>
        <dbReference type="Proteomes" id="UP001604277"/>
    </source>
</evidence>
<reference evidence="2" key="1">
    <citation type="submission" date="2024-07" db="EMBL/GenBank/DDBJ databases">
        <title>Two chromosome-level genome assemblies of Korean endemic species Abeliophyllum distichum and Forsythia ovata (Oleaceae).</title>
        <authorList>
            <person name="Jang H."/>
        </authorList>
    </citation>
    <scope>NUCLEOTIDE SEQUENCE [LARGE SCALE GENOMIC DNA]</scope>
</reference>
<sequence>MASQKVLTTDCVKFLYGMRQLEERQQGEGGTIRWSCVFNTYYGTMIAHGQTDIGKTFTIGRVSDEDIPTYGIVVYSMEDTLENVSRLSFLQLSKVIKINNYLVIPQFWNALANFTRLTGLVV</sequence>
<accession>A0ABD1T2X7</accession>
<keyword evidence="2" id="KW-1185">Reference proteome</keyword>
<protein>
    <submittedName>
        <fullName evidence="1">Kinesin-like protein</fullName>
    </submittedName>
</protein>
<dbReference type="AlphaFoldDB" id="A0ABD1T2X7"/>
<dbReference type="SUPFAM" id="SSF52540">
    <property type="entry name" value="P-loop containing nucleoside triphosphate hydrolases"/>
    <property type="match status" value="1"/>
</dbReference>
<proteinExistence type="predicted"/>
<evidence type="ECO:0000313" key="1">
    <source>
        <dbReference type="EMBL" id="KAL2507043.1"/>
    </source>
</evidence>
<comment type="caution">
    <text evidence="1">The sequence shown here is derived from an EMBL/GenBank/DDBJ whole genome shotgun (WGS) entry which is preliminary data.</text>
</comment>
<dbReference type="InterPro" id="IPR027417">
    <property type="entry name" value="P-loop_NTPase"/>
</dbReference>
<organism evidence="1 2">
    <name type="scientific">Forsythia ovata</name>
    <dbReference type="NCBI Taxonomy" id="205694"/>
    <lineage>
        <taxon>Eukaryota</taxon>
        <taxon>Viridiplantae</taxon>
        <taxon>Streptophyta</taxon>
        <taxon>Embryophyta</taxon>
        <taxon>Tracheophyta</taxon>
        <taxon>Spermatophyta</taxon>
        <taxon>Magnoliopsida</taxon>
        <taxon>eudicotyledons</taxon>
        <taxon>Gunneridae</taxon>
        <taxon>Pentapetalae</taxon>
        <taxon>asterids</taxon>
        <taxon>lamiids</taxon>
        <taxon>Lamiales</taxon>
        <taxon>Oleaceae</taxon>
        <taxon>Forsythieae</taxon>
        <taxon>Forsythia</taxon>
    </lineage>
</organism>
<dbReference type="Gene3D" id="3.40.850.10">
    <property type="entry name" value="Kinesin motor domain"/>
    <property type="match status" value="1"/>
</dbReference>
<dbReference type="EMBL" id="JBFOLJ010000009">
    <property type="protein sequence ID" value="KAL2507043.1"/>
    <property type="molecule type" value="Genomic_DNA"/>
</dbReference>
<name>A0ABD1T2X7_9LAMI</name>
<dbReference type="Proteomes" id="UP001604277">
    <property type="component" value="Unassembled WGS sequence"/>
</dbReference>